<dbReference type="PRINTS" id="PR00344">
    <property type="entry name" value="BCTRLSENSOR"/>
</dbReference>
<dbReference type="SUPFAM" id="SSF47384">
    <property type="entry name" value="Homodimeric domain of signal transducing histidine kinase"/>
    <property type="match status" value="1"/>
</dbReference>
<evidence type="ECO:0000313" key="8">
    <source>
        <dbReference type="EMBL" id="KLI63957.1"/>
    </source>
</evidence>
<dbReference type="InterPro" id="IPR036890">
    <property type="entry name" value="HATPase_C_sf"/>
</dbReference>
<dbReference type="InterPro" id="IPR036097">
    <property type="entry name" value="HisK_dim/P_sf"/>
</dbReference>
<dbReference type="Pfam" id="PF00512">
    <property type="entry name" value="HisKA"/>
    <property type="match status" value="1"/>
</dbReference>
<dbReference type="InterPro" id="IPR003594">
    <property type="entry name" value="HATPase_dom"/>
</dbReference>
<evidence type="ECO:0000256" key="5">
    <source>
        <dbReference type="ARBA" id="ARBA00022777"/>
    </source>
</evidence>
<keyword evidence="4" id="KW-0808">Transferase</keyword>
<evidence type="ECO:0000256" key="6">
    <source>
        <dbReference type="ARBA" id="ARBA00023012"/>
    </source>
</evidence>
<dbReference type="PANTHER" id="PTHR43711">
    <property type="entry name" value="TWO-COMPONENT HISTIDINE KINASE"/>
    <property type="match status" value="1"/>
</dbReference>
<evidence type="ECO:0000313" key="9">
    <source>
        <dbReference type="Proteomes" id="UP000053455"/>
    </source>
</evidence>
<comment type="catalytic activity">
    <reaction evidence="1">
        <text>ATP + protein L-histidine = ADP + protein N-phospho-L-histidine.</text>
        <dbReference type="EC" id="2.7.13.3"/>
    </reaction>
</comment>
<keyword evidence="6" id="KW-0902">Two-component regulatory system</keyword>
<dbReference type="Pfam" id="PF02518">
    <property type="entry name" value="HATPase_c"/>
    <property type="match status" value="1"/>
</dbReference>
<dbReference type="GO" id="GO:0000155">
    <property type="term" value="F:phosphorelay sensor kinase activity"/>
    <property type="evidence" value="ECO:0007669"/>
    <property type="project" value="InterPro"/>
</dbReference>
<organism evidence="8 9">
    <name type="scientific">Aurantiacibacter marinus</name>
    <dbReference type="NCBI Taxonomy" id="874156"/>
    <lineage>
        <taxon>Bacteria</taxon>
        <taxon>Pseudomonadati</taxon>
        <taxon>Pseudomonadota</taxon>
        <taxon>Alphaproteobacteria</taxon>
        <taxon>Sphingomonadales</taxon>
        <taxon>Erythrobacteraceae</taxon>
        <taxon>Aurantiacibacter</taxon>
    </lineage>
</organism>
<dbReference type="PATRIC" id="fig|874156.12.peg.1996"/>
<name>A0A0H0XPU6_9SPHN</name>
<dbReference type="RefSeq" id="WP_047093774.1">
    <property type="nucleotide sequence ID" value="NZ_LBHU01000002.1"/>
</dbReference>
<feature type="domain" description="Histidine kinase" evidence="7">
    <location>
        <begin position="236"/>
        <end position="452"/>
    </location>
</feature>
<gene>
    <name evidence="8" type="ORF">AAV99_09720</name>
</gene>
<evidence type="ECO:0000256" key="2">
    <source>
        <dbReference type="ARBA" id="ARBA00012438"/>
    </source>
</evidence>
<dbReference type="OrthoDB" id="7933832at2"/>
<evidence type="ECO:0000256" key="3">
    <source>
        <dbReference type="ARBA" id="ARBA00022553"/>
    </source>
</evidence>
<dbReference type="EC" id="2.7.13.3" evidence="2"/>
<dbReference type="Proteomes" id="UP000053455">
    <property type="component" value="Unassembled WGS sequence"/>
</dbReference>
<dbReference type="PROSITE" id="PS50109">
    <property type="entry name" value="HIS_KIN"/>
    <property type="match status" value="1"/>
</dbReference>
<dbReference type="SMART" id="SM00387">
    <property type="entry name" value="HATPase_c"/>
    <property type="match status" value="1"/>
</dbReference>
<dbReference type="InterPro" id="IPR003661">
    <property type="entry name" value="HisK_dim/P_dom"/>
</dbReference>
<dbReference type="PANTHER" id="PTHR43711:SF26">
    <property type="entry name" value="SENSOR HISTIDINE KINASE RCSC"/>
    <property type="match status" value="1"/>
</dbReference>
<dbReference type="Gene3D" id="3.30.565.10">
    <property type="entry name" value="Histidine kinase-like ATPase, C-terminal domain"/>
    <property type="match status" value="1"/>
</dbReference>
<dbReference type="AlphaFoldDB" id="A0A0H0XPU6"/>
<keyword evidence="5 8" id="KW-0418">Kinase</keyword>
<evidence type="ECO:0000256" key="4">
    <source>
        <dbReference type="ARBA" id="ARBA00022679"/>
    </source>
</evidence>
<protein>
    <recommendedName>
        <fullName evidence="2">histidine kinase</fullName>
        <ecNumber evidence="2">2.7.13.3</ecNumber>
    </recommendedName>
</protein>
<dbReference type="InterPro" id="IPR050736">
    <property type="entry name" value="Sensor_HK_Regulatory"/>
</dbReference>
<reference evidence="8 9" key="1">
    <citation type="submission" date="2015-04" db="EMBL/GenBank/DDBJ databases">
        <title>The draft genome sequence of Erythrobacter marinus HWDM-33.</title>
        <authorList>
            <person name="Zhuang L."/>
            <person name="Liu Y."/>
            <person name="Shao Z."/>
        </authorList>
    </citation>
    <scope>NUCLEOTIDE SEQUENCE [LARGE SCALE GENOMIC DNA]</scope>
    <source>
        <strain evidence="8 9">HWDM-33</strain>
    </source>
</reference>
<dbReference type="InterPro" id="IPR005467">
    <property type="entry name" value="His_kinase_dom"/>
</dbReference>
<keyword evidence="9" id="KW-1185">Reference proteome</keyword>
<comment type="caution">
    <text evidence="8">The sequence shown here is derived from an EMBL/GenBank/DDBJ whole genome shotgun (WGS) entry which is preliminary data.</text>
</comment>
<dbReference type="SUPFAM" id="SSF55874">
    <property type="entry name" value="ATPase domain of HSP90 chaperone/DNA topoisomerase II/histidine kinase"/>
    <property type="match status" value="1"/>
</dbReference>
<dbReference type="InterPro" id="IPR004358">
    <property type="entry name" value="Sig_transdc_His_kin-like_C"/>
</dbReference>
<accession>A0A0H0XPU6</accession>
<sequence>MVSSNILTARARTDGDDRLIEAEEPLASFHLRAGGELPGPIVTPALLDLVRKARERGKRISRAIRAQDSVEQISAWAEVIPGKSGTIINISTWTAEDIVPNASVSENYQRLALVRHLSGLTARLGPDQELLAVDWTARDLDALGDAMMEGAGQPWTDFAVPVGNNHQQPMHWRLLDGVQVTIPDSPRAWAVQLVPLGRNEPGSDGFELYLVPDKPLSETAPARSRKPDRSAGIGRDIAPVLRQPVSRIIANAETIRTQLAGPLADEYSAYAADIASAGEHLLALIDDLTTLEMVEDEDFSPAPDNIDLADVARRAAGILGVRAKDRGIVLVAPKADESVPAIGEFRRTLQVLLNLVGNAIRYSPEGGEVWIRVEEASGRARVTVADQGEGLGEEEQAKVFAKFERLGRSGDGGSGLGLYISRRLAEAMTGSLTVESAKGQGARFTLELPGDPEA</sequence>
<dbReference type="STRING" id="874156.GCA_001021555_01368"/>
<dbReference type="EMBL" id="LBHU01000002">
    <property type="protein sequence ID" value="KLI63957.1"/>
    <property type="molecule type" value="Genomic_DNA"/>
</dbReference>
<evidence type="ECO:0000259" key="7">
    <source>
        <dbReference type="PROSITE" id="PS50109"/>
    </source>
</evidence>
<evidence type="ECO:0000256" key="1">
    <source>
        <dbReference type="ARBA" id="ARBA00000085"/>
    </source>
</evidence>
<proteinExistence type="predicted"/>
<keyword evidence="3" id="KW-0597">Phosphoprotein</keyword>